<accession>A0ABV7L3S6</accession>
<sequence length="77" mass="8721">MTEASMEMSRRTMAQDKNKGRQEAEAKAEPKSQAEEQQGDGIDQVLSAGLRKLYDPILDEQVPSEMLEILKRGRKRS</sequence>
<gene>
    <name evidence="2" type="ORF">ACFOGJ_18605</name>
</gene>
<reference evidence="3" key="1">
    <citation type="journal article" date="2019" name="Int. J. Syst. Evol. Microbiol.">
        <title>The Global Catalogue of Microorganisms (GCM) 10K type strain sequencing project: providing services to taxonomists for standard genome sequencing and annotation.</title>
        <authorList>
            <consortium name="The Broad Institute Genomics Platform"/>
            <consortium name="The Broad Institute Genome Sequencing Center for Infectious Disease"/>
            <person name="Wu L."/>
            <person name="Ma J."/>
        </authorList>
    </citation>
    <scope>NUCLEOTIDE SEQUENCE [LARGE SCALE GENOMIC DNA]</scope>
    <source>
        <strain evidence="3">KCTC 42964</strain>
    </source>
</reference>
<protein>
    <recommendedName>
        <fullName evidence="4">Anti-sigma factor NepR domain-containing protein</fullName>
    </recommendedName>
</protein>
<organism evidence="2 3">
    <name type="scientific">Marinibaculum pumilum</name>
    <dbReference type="NCBI Taxonomy" id="1766165"/>
    <lineage>
        <taxon>Bacteria</taxon>
        <taxon>Pseudomonadati</taxon>
        <taxon>Pseudomonadota</taxon>
        <taxon>Alphaproteobacteria</taxon>
        <taxon>Rhodospirillales</taxon>
        <taxon>Rhodospirillaceae</taxon>
        <taxon>Marinibaculum</taxon>
    </lineage>
</organism>
<dbReference type="Proteomes" id="UP001595528">
    <property type="component" value="Unassembled WGS sequence"/>
</dbReference>
<comment type="caution">
    <text evidence="2">The sequence shown here is derived from an EMBL/GenBank/DDBJ whole genome shotgun (WGS) entry which is preliminary data.</text>
</comment>
<dbReference type="RefSeq" id="WP_379903301.1">
    <property type="nucleotide sequence ID" value="NZ_JBHRTR010000031.1"/>
</dbReference>
<evidence type="ECO:0000256" key="1">
    <source>
        <dbReference type="SAM" id="MobiDB-lite"/>
    </source>
</evidence>
<name>A0ABV7L3S6_9PROT</name>
<dbReference type="EMBL" id="JBHRTR010000031">
    <property type="protein sequence ID" value="MFC3229265.1"/>
    <property type="molecule type" value="Genomic_DNA"/>
</dbReference>
<feature type="region of interest" description="Disordered" evidence="1">
    <location>
        <begin position="1"/>
        <end position="43"/>
    </location>
</feature>
<feature type="compositionally biased region" description="Basic and acidic residues" evidence="1">
    <location>
        <begin position="8"/>
        <end position="34"/>
    </location>
</feature>
<proteinExistence type="predicted"/>
<evidence type="ECO:0000313" key="2">
    <source>
        <dbReference type="EMBL" id="MFC3229265.1"/>
    </source>
</evidence>
<keyword evidence="3" id="KW-1185">Reference proteome</keyword>
<evidence type="ECO:0000313" key="3">
    <source>
        <dbReference type="Proteomes" id="UP001595528"/>
    </source>
</evidence>
<evidence type="ECO:0008006" key="4">
    <source>
        <dbReference type="Google" id="ProtNLM"/>
    </source>
</evidence>